<dbReference type="EMBL" id="JANGAC010000001">
    <property type="protein sequence ID" value="MCQ4921610.1"/>
    <property type="molecule type" value="Genomic_DNA"/>
</dbReference>
<evidence type="ECO:0000313" key="3">
    <source>
        <dbReference type="Proteomes" id="UP001524478"/>
    </source>
</evidence>
<keyword evidence="3" id="KW-1185">Reference proteome</keyword>
<dbReference type="Pfam" id="PF07963">
    <property type="entry name" value="N_methyl"/>
    <property type="match status" value="1"/>
</dbReference>
<dbReference type="InterPro" id="IPR045584">
    <property type="entry name" value="Pilin-like"/>
</dbReference>
<organism evidence="2 3">
    <name type="scientific">Tissierella carlieri</name>
    <dbReference type="NCBI Taxonomy" id="689904"/>
    <lineage>
        <taxon>Bacteria</taxon>
        <taxon>Bacillati</taxon>
        <taxon>Bacillota</taxon>
        <taxon>Tissierellia</taxon>
        <taxon>Tissierellales</taxon>
        <taxon>Tissierellaceae</taxon>
        <taxon>Tissierella</taxon>
    </lineage>
</organism>
<keyword evidence="1" id="KW-0472">Membrane</keyword>
<keyword evidence="1" id="KW-1133">Transmembrane helix</keyword>
<dbReference type="InterPro" id="IPR016785">
    <property type="entry name" value="ComGD"/>
</dbReference>
<keyword evidence="1" id="KW-0812">Transmembrane</keyword>
<sequence length="158" mass="17866">MNGNIDNKNCNSEYGYTLIELLVVIALFAIVLSIGIPSTKIIFNTREKKELMEFKRDIIFARNSAVVENCNYILYVYVDKNRYKIAKENGLIVTIIKDIKFCNGIVIKGNNFNSIMKFHPNGTPNNAGRILLTNSKKENIEITITPATGKVNLYINSK</sequence>
<evidence type="ECO:0000313" key="2">
    <source>
        <dbReference type="EMBL" id="MCQ4921610.1"/>
    </source>
</evidence>
<reference evidence="2 3" key="1">
    <citation type="submission" date="2022-06" db="EMBL/GenBank/DDBJ databases">
        <title>Isolation of gut microbiota from human fecal samples.</title>
        <authorList>
            <person name="Pamer E.G."/>
            <person name="Barat B."/>
            <person name="Waligurski E."/>
            <person name="Medina S."/>
            <person name="Paddock L."/>
            <person name="Mostad J."/>
        </authorList>
    </citation>
    <scope>NUCLEOTIDE SEQUENCE [LARGE SCALE GENOMIC DNA]</scope>
    <source>
        <strain evidence="2 3">DFI.7.95</strain>
    </source>
</reference>
<dbReference type="SUPFAM" id="SSF54523">
    <property type="entry name" value="Pili subunits"/>
    <property type="match status" value="1"/>
</dbReference>
<dbReference type="NCBIfam" id="TIGR02532">
    <property type="entry name" value="IV_pilin_GFxxxE"/>
    <property type="match status" value="1"/>
</dbReference>
<dbReference type="RefSeq" id="WP_256310124.1">
    <property type="nucleotide sequence ID" value="NZ_JANGAC010000001.1"/>
</dbReference>
<protein>
    <submittedName>
        <fullName evidence="2">Type II secretion system GspH family protein</fullName>
    </submittedName>
</protein>
<dbReference type="InterPro" id="IPR012902">
    <property type="entry name" value="N_methyl_site"/>
</dbReference>
<name>A0ABT1S563_9FIRM</name>
<dbReference type="Proteomes" id="UP001524478">
    <property type="component" value="Unassembled WGS sequence"/>
</dbReference>
<proteinExistence type="predicted"/>
<evidence type="ECO:0000256" key="1">
    <source>
        <dbReference type="SAM" id="Phobius"/>
    </source>
</evidence>
<accession>A0ABT1S563</accession>
<gene>
    <name evidence="2" type="ORF">NE686_00815</name>
</gene>
<feature type="transmembrane region" description="Helical" evidence="1">
    <location>
        <begin position="21"/>
        <end position="43"/>
    </location>
</feature>
<dbReference type="Gene3D" id="3.30.700.10">
    <property type="entry name" value="Glycoprotein, Type 4 Pilin"/>
    <property type="match status" value="1"/>
</dbReference>
<dbReference type="PIRSF" id="PIRSF021292">
    <property type="entry name" value="Competence_ComGD"/>
    <property type="match status" value="1"/>
</dbReference>
<comment type="caution">
    <text evidence="2">The sequence shown here is derived from an EMBL/GenBank/DDBJ whole genome shotgun (WGS) entry which is preliminary data.</text>
</comment>